<proteinExistence type="predicted"/>
<gene>
    <name evidence="2" type="ORF">F2Q68_00035409</name>
</gene>
<evidence type="ECO:0000313" key="2">
    <source>
        <dbReference type="EMBL" id="KAF2551824.1"/>
    </source>
</evidence>
<reference evidence="2" key="1">
    <citation type="submission" date="2019-12" db="EMBL/GenBank/DDBJ databases">
        <title>Genome sequencing and annotation of Brassica cretica.</title>
        <authorList>
            <person name="Studholme D.J."/>
            <person name="Sarris P.F."/>
        </authorList>
    </citation>
    <scope>NUCLEOTIDE SEQUENCE</scope>
    <source>
        <strain evidence="2">PFS-001/15</strain>
        <tissue evidence="2">Leaf</tissue>
    </source>
</reference>
<dbReference type="Proteomes" id="UP000712281">
    <property type="component" value="Unassembled WGS sequence"/>
</dbReference>
<feature type="region of interest" description="Disordered" evidence="1">
    <location>
        <begin position="1"/>
        <end position="33"/>
    </location>
</feature>
<evidence type="ECO:0000313" key="3">
    <source>
        <dbReference type="Proteomes" id="UP000712281"/>
    </source>
</evidence>
<organism evidence="2 3">
    <name type="scientific">Brassica cretica</name>
    <name type="common">Mustard</name>
    <dbReference type="NCBI Taxonomy" id="69181"/>
    <lineage>
        <taxon>Eukaryota</taxon>
        <taxon>Viridiplantae</taxon>
        <taxon>Streptophyta</taxon>
        <taxon>Embryophyta</taxon>
        <taxon>Tracheophyta</taxon>
        <taxon>Spermatophyta</taxon>
        <taxon>Magnoliopsida</taxon>
        <taxon>eudicotyledons</taxon>
        <taxon>Gunneridae</taxon>
        <taxon>Pentapetalae</taxon>
        <taxon>rosids</taxon>
        <taxon>malvids</taxon>
        <taxon>Brassicales</taxon>
        <taxon>Brassicaceae</taxon>
        <taxon>Brassiceae</taxon>
        <taxon>Brassica</taxon>
    </lineage>
</organism>
<feature type="compositionally biased region" description="Pro residues" evidence="1">
    <location>
        <begin position="1"/>
        <end position="23"/>
    </location>
</feature>
<protein>
    <submittedName>
        <fullName evidence="2">Uncharacterized protein</fullName>
    </submittedName>
</protein>
<comment type="caution">
    <text evidence="2">The sequence shown here is derived from an EMBL/GenBank/DDBJ whole genome shotgun (WGS) entry which is preliminary data.</text>
</comment>
<feature type="compositionally biased region" description="Basic and acidic residues" evidence="1">
    <location>
        <begin position="64"/>
        <end position="76"/>
    </location>
</feature>
<name>A0A8S9H4M3_BRACR</name>
<dbReference type="EMBL" id="QGKW02001988">
    <property type="protein sequence ID" value="KAF2551824.1"/>
    <property type="molecule type" value="Genomic_DNA"/>
</dbReference>
<dbReference type="AlphaFoldDB" id="A0A8S9H4M3"/>
<sequence>MPPLNSSPPPPPPPRRSSSPPPSILAHTSPPLRSPLSSLSVFSLMSEARDLIRQMSEASQIESARWRRESDDGGEDSRWWRGWRRTADGGEFESWTVAEAL</sequence>
<feature type="region of interest" description="Disordered" evidence="1">
    <location>
        <begin position="56"/>
        <end position="76"/>
    </location>
</feature>
<evidence type="ECO:0000256" key="1">
    <source>
        <dbReference type="SAM" id="MobiDB-lite"/>
    </source>
</evidence>
<accession>A0A8S9H4M3</accession>